<feature type="compositionally biased region" description="Low complexity" evidence="1">
    <location>
        <begin position="159"/>
        <end position="175"/>
    </location>
</feature>
<proteinExistence type="predicted"/>
<feature type="region of interest" description="Disordered" evidence="1">
    <location>
        <begin position="141"/>
        <end position="198"/>
    </location>
</feature>
<dbReference type="AlphaFoldDB" id="A0AAF0IZF1"/>
<reference evidence="2" key="1">
    <citation type="submission" date="2023-03" db="EMBL/GenBank/DDBJ databases">
        <title>Mating type loci evolution in Malassezia.</title>
        <authorList>
            <person name="Coelho M.A."/>
        </authorList>
    </citation>
    <scope>NUCLEOTIDE SEQUENCE</scope>
    <source>
        <strain evidence="2">CBS 12830</strain>
    </source>
</reference>
<name>A0AAF0IZF1_9BASI</name>
<dbReference type="EMBL" id="CP119904">
    <property type="protein sequence ID" value="WFD23919.1"/>
    <property type="molecule type" value="Genomic_DNA"/>
</dbReference>
<accession>A0AAF0IZF1</accession>
<keyword evidence="3" id="KW-1185">Reference proteome</keyword>
<sequence>MSVVTNESHSPVSSPPDSRVPDFPSLQMSMPYMLPPPLPTERSFYHPRGSPIHSPPLASADDSSSTLSVSDSSLELLRSPLELPHAPRASSSELPPPPPGRSLSDLDVPRSPSPTPSDWSSSSSDLPLRFSRSIFSPLLPAAATNAPSPSENGSEAGDTGAPTSSSPPMASSPPRRGARRRTRPPPIRIPSPSSLGGTVQAVQSLDSMYALDSAPTCVEEAVNYLDDDVRESELSTGNRFLNVLYGVHREMGRVMDEAYSAQAALTDAFGEMDAAVESTRTMQEQYEILRFQRQVAGAHFHLAANVLRRLQIDEEDALRFLRPPDTGIEADFFRVVRRLQEQRDDALMFSGFRRSLHVLPVADLLSTYPMDSTDVLTVTELFLKLARYRLALWLHQQVTAIPLCADYVPNLVLVGIRCLFSEPQAVRDTLYLFALSRMEPWGIKFERENKVVRNERAEVLPPSADIMADPDRYMVDLLVWVFHAVQREFHLIVSFLLAVVDCEDNRRTFDPTHMLGFAKPIEAVHLTTHLLEVSMQQVMERASVAVLALFDALDNVPLLIRLLKLYVGVCHDLAAFYGRRSSLNRPLFHVAERVPTIIQRDLSRHVWGYIEHGDRDIAFESTMRLLQTILEEVTEEPEHTEYLLPIIEETMSEPLRHLLQWNERHFSDSTNVARLPPRSAPLFSQRQWNSTLVFMSLLNTVVGTLRPFRRFCQTLYQQMVLEAESSAMKLLEERYFEQAESSGLLDARGAAVDPESMRRKWLEFIKRSDLFGPAAGVSPIRNPAMRHAMHTGAVVRFARSYPRANRYTQQPTQPRVITINDYDHRRIAPPECLIHEALLHDYRPPATA</sequence>
<evidence type="ECO:0000256" key="1">
    <source>
        <dbReference type="SAM" id="MobiDB-lite"/>
    </source>
</evidence>
<dbReference type="Proteomes" id="UP001214415">
    <property type="component" value="Chromosome 5"/>
</dbReference>
<feature type="region of interest" description="Disordered" evidence="1">
    <location>
        <begin position="1"/>
        <end position="126"/>
    </location>
</feature>
<feature type="compositionally biased region" description="Low complexity" evidence="1">
    <location>
        <begin position="10"/>
        <end position="32"/>
    </location>
</feature>
<gene>
    <name evidence="2" type="ORF">MEQU1_002613</name>
</gene>
<evidence type="ECO:0000313" key="3">
    <source>
        <dbReference type="Proteomes" id="UP001214415"/>
    </source>
</evidence>
<protein>
    <submittedName>
        <fullName evidence="2">Uncharacterized protein</fullName>
    </submittedName>
</protein>
<feature type="compositionally biased region" description="Low complexity" evidence="1">
    <location>
        <begin position="116"/>
        <end position="126"/>
    </location>
</feature>
<organism evidence="2 3">
    <name type="scientific">Malassezia equina</name>
    <dbReference type="NCBI Taxonomy" id="1381935"/>
    <lineage>
        <taxon>Eukaryota</taxon>
        <taxon>Fungi</taxon>
        <taxon>Dikarya</taxon>
        <taxon>Basidiomycota</taxon>
        <taxon>Ustilaginomycotina</taxon>
        <taxon>Malasseziomycetes</taxon>
        <taxon>Malasseziales</taxon>
        <taxon>Malasseziaceae</taxon>
        <taxon>Malassezia</taxon>
    </lineage>
</organism>
<feature type="compositionally biased region" description="Low complexity" evidence="1">
    <location>
        <begin position="55"/>
        <end position="84"/>
    </location>
</feature>
<evidence type="ECO:0000313" key="2">
    <source>
        <dbReference type="EMBL" id="WFD23919.1"/>
    </source>
</evidence>